<evidence type="ECO:0000313" key="4">
    <source>
        <dbReference type="Proteomes" id="UP000193920"/>
    </source>
</evidence>
<evidence type="ECO:0000256" key="1">
    <source>
        <dbReference type="ARBA" id="ARBA00008468"/>
    </source>
</evidence>
<dbReference type="PANTHER" id="PTHR46479:SF1">
    <property type="entry name" value="BIOGENESIS OF LYSOSOME-RELATED ORGANELLES COMPLEX 1 SUBUNIT 2"/>
    <property type="match status" value="1"/>
</dbReference>
<dbReference type="PANTHER" id="PTHR46479">
    <property type="entry name" value="BIOGENESIS OF LYSOSOME-RELATED ORGANELLES COMPLEX 1 SUBUNIT 2"/>
    <property type="match status" value="1"/>
</dbReference>
<comment type="caution">
    <text evidence="3">The sequence shown here is derived from an EMBL/GenBank/DDBJ whole genome shotgun (WGS) entry which is preliminary data.</text>
</comment>
<evidence type="ECO:0000313" key="3">
    <source>
        <dbReference type="EMBL" id="ORY25413.1"/>
    </source>
</evidence>
<dbReference type="Proteomes" id="UP000193920">
    <property type="component" value="Unassembled WGS sequence"/>
</dbReference>
<evidence type="ECO:0000256" key="2">
    <source>
        <dbReference type="SAM" id="Coils"/>
    </source>
</evidence>
<sequence length="131" mass="15400">MDSPIKGNDSNLKTDIEKETIIDEVKDNLFDNVMKYFQTELQTVSQDYKTFGDMNNASKEFCVKMSNKVQDLITSMADIQKQYMDIENYLNEITKLENQVDDIEKITEELDQYSKALDEHYPKTLSRLFFN</sequence>
<dbReference type="GO" id="GO:0043015">
    <property type="term" value="F:gamma-tubulin binding"/>
    <property type="evidence" value="ECO:0007669"/>
    <property type="project" value="TreeGrafter"/>
</dbReference>
<proteinExistence type="inferred from homology"/>
<dbReference type="AlphaFoldDB" id="A0A1Y2AS80"/>
<dbReference type="STRING" id="1754190.A0A1Y2AS80"/>
<dbReference type="GO" id="GO:0099078">
    <property type="term" value="C:BORC complex"/>
    <property type="evidence" value="ECO:0007669"/>
    <property type="project" value="TreeGrafter"/>
</dbReference>
<name>A0A1Y2AS80_9FUNG</name>
<dbReference type="InterPro" id="IPR019269">
    <property type="entry name" value="BLOC1_su2"/>
</dbReference>
<dbReference type="Pfam" id="PF10046">
    <property type="entry name" value="BLOC1_2"/>
    <property type="match status" value="1"/>
</dbReference>
<evidence type="ECO:0008006" key="5">
    <source>
        <dbReference type="Google" id="ProtNLM"/>
    </source>
</evidence>
<keyword evidence="2" id="KW-0175">Coiled coil</keyword>
<dbReference type="GO" id="GO:0032418">
    <property type="term" value="P:lysosome localization"/>
    <property type="evidence" value="ECO:0007669"/>
    <property type="project" value="TreeGrafter"/>
</dbReference>
<organism evidence="3 4">
    <name type="scientific">Neocallimastix californiae</name>
    <dbReference type="NCBI Taxonomy" id="1754190"/>
    <lineage>
        <taxon>Eukaryota</taxon>
        <taxon>Fungi</taxon>
        <taxon>Fungi incertae sedis</taxon>
        <taxon>Chytridiomycota</taxon>
        <taxon>Chytridiomycota incertae sedis</taxon>
        <taxon>Neocallimastigomycetes</taxon>
        <taxon>Neocallimastigales</taxon>
        <taxon>Neocallimastigaceae</taxon>
        <taxon>Neocallimastix</taxon>
    </lineage>
</organism>
<gene>
    <name evidence="3" type="ORF">LY90DRAFT_674875</name>
</gene>
<feature type="coiled-coil region" evidence="2">
    <location>
        <begin position="79"/>
        <end position="116"/>
    </location>
</feature>
<dbReference type="GO" id="GO:0016197">
    <property type="term" value="P:endosomal transport"/>
    <property type="evidence" value="ECO:0007669"/>
    <property type="project" value="TreeGrafter"/>
</dbReference>
<dbReference type="EMBL" id="MCOG01000212">
    <property type="protein sequence ID" value="ORY25413.1"/>
    <property type="molecule type" value="Genomic_DNA"/>
</dbReference>
<dbReference type="OrthoDB" id="244061at2759"/>
<keyword evidence="4" id="KW-1185">Reference proteome</keyword>
<protein>
    <recommendedName>
        <fullName evidence="5">Biogenesis of lysosome-related organelles complex 1 subunit 2</fullName>
    </recommendedName>
</protein>
<dbReference type="GO" id="GO:0031083">
    <property type="term" value="C:BLOC-1 complex"/>
    <property type="evidence" value="ECO:0007669"/>
    <property type="project" value="TreeGrafter"/>
</dbReference>
<comment type="similarity">
    <text evidence="1">Belongs to the BLOC1S2 family.</text>
</comment>
<accession>A0A1Y2AS80</accession>
<reference evidence="3 4" key="1">
    <citation type="submission" date="2016-08" db="EMBL/GenBank/DDBJ databases">
        <title>A Parts List for Fungal Cellulosomes Revealed by Comparative Genomics.</title>
        <authorList>
            <consortium name="DOE Joint Genome Institute"/>
            <person name="Haitjema C.H."/>
            <person name="Gilmore S.P."/>
            <person name="Henske J.K."/>
            <person name="Solomon K.V."/>
            <person name="De Groot R."/>
            <person name="Kuo A."/>
            <person name="Mondo S.J."/>
            <person name="Salamov A.A."/>
            <person name="Labutti K."/>
            <person name="Zhao Z."/>
            <person name="Chiniquy J."/>
            <person name="Barry K."/>
            <person name="Brewer H.M."/>
            <person name="Purvine S.O."/>
            <person name="Wright A.T."/>
            <person name="Boxma B."/>
            <person name="Van Alen T."/>
            <person name="Hackstein J.H."/>
            <person name="Baker S.E."/>
            <person name="Grigoriev I.V."/>
            <person name="O'Malley M.A."/>
        </authorList>
    </citation>
    <scope>NUCLEOTIDE SEQUENCE [LARGE SCALE GENOMIC DNA]</scope>
    <source>
        <strain evidence="3 4">G1</strain>
    </source>
</reference>
<dbReference type="GO" id="GO:0000930">
    <property type="term" value="C:gamma-tubulin complex"/>
    <property type="evidence" value="ECO:0007669"/>
    <property type="project" value="TreeGrafter"/>
</dbReference>